<dbReference type="RefSeq" id="WP_152100347.1">
    <property type="nucleotide sequence ID" value="NZ_AP021861.1"/>
</dbReference>
<proteinExistence type="predicted"/>
<gene>
    <name evidence="1" type="ORF">PLANPX_4467</name>
</gene>
<dbReference type="EMBL" id="AP021861">
    <property type="protein sequence ID" value="BBO34855.1"/>
    <property type="molecule type" value="Genomic_DNA"/>
</dbReference>
<keyword evidence="2" id="KW-1185">Reference proteome</keyword>
<protein>
    <submittedName>
        <fullName evidence="1">Uncharacterized protein</fullName>
    </submittedName>
</protein>
<evidence type="ECO:0000313" key="1">
    <source>
        <dbReference type="EMBL" id="BBO34855.1"/>
    </source>
</evidence>
<organism evidence="1 2">
    <name type="scientific">Lacipirellula parvula</name>
    <dbReference type="NCBI Taxonomy" id="2650471"/>
    <lineage>
        <taxon>Bacteria</taxon>
        <taxon>Pseudomonadati</taxon>
        <taxon>Planctomycetota</taxon>
        <taxon>Planctomycetia</taxon>
        <taxon>Pirellulales</taxon>
        <taxon>Lacipirellulaceae</taxon>
        <taxon>Lacipirellula</taxon>
    </lineage>
</organism>
<reference evidence="2" key="1">
    <citation type="submission" date="2019-10" db="EMBL/GenBank/DDBJ databases">
        <title>Lacipirellula parvula gen. nov., sp. nov., representing a lineage of planctomycetes widespread in freshwater anoxic habitats, and description of the family Lacipirellulaceae.</title>
        <authorList>
            <person name="Dedysh S.N."/>
            <person name="Kulichevskaya I.S."/>
            <person name="Beletsky A.V."/>
            <person name="Rakitin A.L."/>
            <person name="Mardanov A.V."/>
            <person name="Ivanova A.A."/>
            <person name="Saltykova V.X."/>
            <person name="Rijpstra W.I.C."/>
            <person name="Sinninghe Damste J.S."/>
            <person name="Ravin N.V."/>
        </authorList>
    </citation>
    <scope>NUCLEOTIDE SEQUENCE [LARGE SCALE GENOMIC DNA]</scope>
    <source>
        <strain evidence="2">PX69</strain>
    </source>
</reference>
<accession>A0A5K7XEN7</accession>
<name>A0A5K7XEN7_9BACT</name>
<dbReference type="KEGG" id="lpav:PLANPX_4467"/>
<sequence length="62" mass="6951">MAKFTDYGDAAERVAFFNNKGMKTAPARRFIRFDCIEFAGWADSMEKRNFALPSRAAKAPTG</sequence>
<dbReference type="AlphaFoldDB" id="A0A5K7XEN7"/>
<dbReference type="Proteomes" id="UP000326837">
    <property type="component" value="Chromosome"/>
</dbReference>
<evidence type="ECO:0000313" key="2">
    <source>
        <dbReference type="Proteomes" id="UP000326837"/>
    </source>
</evidence>